<gene>
    <name evidence="3" type="ORF">J8273_7939</name>
</gene>
<dbReference type="AlphaFoldDB" id="A0A8J6AX80"/>
<dbReference type="PROSITE" id="PS50137">
    <property type="entry name" value="DS_RBD"/>
    <property type="match status" value="1"/>
</dbReference>
<accession>A0A8J6AX80</accession>
<proteinExistence type="predicted"/>
<dbReference type="Pfam" id="PF00035">
    <property type="entry name" value="dsrm"/>
    <property type="match status" value="1"/>
</dbReference>
<evidence type="ECO:0000313" key="4">
    <source>
        <dbReference type="Proteomes" id="UP000717585"/>
    </source>
</evidence>
<evidence type="ECO:0000256" key="1">
    <source>
        <dbReference type="PROSITE-ProRule" id="PRU00266"/>
    </source>
</evidence>
<dbReference type="GO" id="GO:0003723">
    <property type="term" value="F:RNA binding"/>
    <property type="evidence" value="ECO:0007669"/>
    <property type="project" value="UniProtKB-UniRule"/>
</dbReference>
<dbReference type="CDD" id="cd10845">
    <property type="entry name" value="DSRM_RNAse_III_family"/>
    <property type="match status" value="1"/>
</dbReference>
<reference evidence="3" key="1">
    <citation type="submission" date="2021-05" db="EMBL/GenBank/DDBJ databases">
        <title>A free-living protist that lacks canonical eukaryotic 1 DNA replication and segregation systems.</title>
        <authorList>
            <person name="Salas-Leiva D.E."/>
            <person name="Tromer E.C."/>
            <person name="Curtis B.A."/>
            <person name="Jerlstrom-Hultqvist J."/>
            <person name="Kolisko M."/>
            <person name="Yi Z."/>
            <person name="Salas-Leiva J.S."/>
            <person name="Gallot-Lavallee L."/>
            <person name="Kops G.J.P.L."/>
            <person name="Archibald J.M."/>
            <person name="Simpson A.G.B."/>
            <person name="Roger A.J."/>
        </authorList>
    </citation>
    <scope>NUCLEOTIDE SEQUENCE</scope>
    <source>
        <strain evidence="3">BICM</strain>
    </source>
</reference>
<dbReference type="SMART" id="SM00358">
    <property type="entry name" value="DSRM"/>
    <property type="match status" value="1"/>
</dbReference>
<sequence length="303" mass="33397">MSAGSERNDAEFRQIQAELTQFFQQEWDQGTVQLVFAADCISANETGKYLLNAALAMYATEGGHSEVEGFVSRHSCASSCPHAMGHMITLYHALKGPGMLPLSVRRLQDKFFRLFYFNVKLANGHMAGLLTAIGRLHESGLIQTLSPGQTTSPSHSQVPPCERPELPVPGFRPPPADLPCKREAVDQSSLSDAESVFNAQLAEEITRGVPRNCPAFQPGMNYKGVLNEYTQKNGLNLPLYETRRKMGEGIPDHAPRFNSTVKVSNPASREVLRASALGRNKKEAEFRAAYKLIMTRMADDIVS</sequence>
<dbReference type="InterPro" id="IPR014720">
    <property type="entry name" value="dsRBD_dom"/>
</dbReference>
<dbReference type="EMBL" id="JAHDYR010000064">
    <property type="protein sequence ID" value="KAG9390588.1"/>
    <property type="molecule type" value="Genomic_DNA"/>
</dbReference>
<evidence type="ECO:0000259" key="2">
    <source>
        <dbReference type="PROSITE" id="PS50137"/>
    </source>
</evidence>
<protein>
    <submittedName>
        <fullName evidence="3">Double-stranded RNA binding motif</fullName>
    </submittedName>
</protein>
<dbReference type="SUPFAM" id="SSF54768">
    <property type="entry name" value="dsRNA-binding domain-like"/>
    <property type="match status" value="1"/>
</dbReference>
<feature type="domain" description="DRBM" evidence="2">
    <location>
        <begin position="221"/>
        <end position="298"/>
    </location>
</feature>
<dbReference type="Proteomes" id="UP000717585">
    <property type="component" value="Unassembled WGS sequence"/>
</dbReference>
<name>A0A8J6AX80_9EUKA</name>
<keyword evidence="1" id="KW-0694">RNA-binding</keyword>
<organism evidence="3 4">
    <name type="scientific">Carpediemonas membranifera</name>
    <dbReference type="NCBI Taxonomy" id="201153"/>
    <lineage>
        <taxon>Eukaryota</taxon>
        <taxon>Metamonada</taxon>
        <taxon>Carpediemonas-like organisms</taxon>
        <taxon>Carpediemonas</taxon>
    </lineage>
</organism>
<comment type="caution">
    <text evidence="3">The sequence shown here is derived from an EMBL/GenBank/DDBJ whole genome shotgun (WGS) entry which is preliminary data.</text>
</comment>
<keyword evidence="4" id="KW-1185">Reference proteome</keyword>
<evidence type="ECO:0000313" key="3">
    <source>
        <dbReference type="EMBL" id="KAG9390588.1"/>
    </source>
</evidence>
<dbReference type="Gene3D" id="3.30.160.20">
    <property type="match status" value="1"/>
</dbReference>
<dbReference type="OrthoDB" id="5274873at2759"/>